<feature type="region of interest" description="Disordered" evidence="1">
    <location>
        <begin position="459"/>
        <end position="552"/>
    </location>
</feature>
<dbReference type="Pfam" id="PF04801">
    <property type="entry name" value="RPC5"/>
    <property type="match status" value="1"/>
</dbReference>
<dbReference type="InterPro" id="IPR006886">
    <property type="entry name" value="RNA_pol_III_Rpc5"/>
</dbReference>
<evidence type="ECO:0008006" key="5">
    <source>
        <dbReference type="Google" id="ProtNLM"/>
    </source>
</evidence>
<reference evidence="2" key="1">
    <citation type="submission" date="2022-06" db="EMBL/GenBank/DDBJ databases">
        <authorList>
            <person name="Berger JAMES D."/>
            <person name="Berger JAMES D."/>
        </authorList>
    </citation>
    <scope>NUCLEOTIDE SEQUENCE [LARGE SCALE GENOMIC DNA]</scope>
</reference>
<feature type="compositionally biased region" description="Low complexity" evidence="1">
    <location>
        <begin position="534"/>
        <end position="543"/>
    </location>
</feature>
<dbReference type="PANTHER" id="PTHR12069">
    <property type="entry name" value="DNA-DIRECTED RNA POLYMERASES III 80 KDA POLYPEPTIDE RNA POLYMERASE III SUBUNIT 5"/>
    <property type="match status" value="1"/>
</dbReference>
<accession>A0AA85IKF8</accession>
<dbReference type="WBParaSite" id="TREG1_10080.1">
    <property type="protein sequence ID" value="TREG1_10080.1"/>
    <property type="gene ID" value="TREG1_10080"/>
</dbReference>
<dbReference type="GO" id="GO:0042797">
    <property type="term" value="P:tRNA transcription by RNA polymerase III"/>
    <property type="evidence" value="ECO:0007669"/>
    <property type="project" value="TreeGrafter"/>
</dbReference>
<evidence type="ECO:0000256" key="1">
    <source>
        <dbReference type="SAM" id="MobiDB-lite"/>
    </source>
</evidence>
<evidence type="ECO:0000313" key="4">
    <source>
        <dbReference type="WBParaSite" id="TREG1_10080.2"/>
    </source>
</evidence>
<organism evidence="2 3">
    <name type="scientific">Trichobilharzia regenti</name>
    <name type="common">Nasal bird schistosome</name>
    <dbReference type="NCBI Taxonomy" id="157069"/>
    <lineage>
        <taxon>Eukaryota</taxon>
        <taxon>Metazoa</taxon>
        <taxon>Spiralia</taxon>
        <taxon>Lophotrochozoa</taxon>
        <taxon>Platyhelminthes</taxon>
        <taxon>Trematoda</taxon>
        <taxon>Digenea</taxon>
        <taxon>Strigeidida</taxon>
        <taxon>Schistosomatoidea</taxon>
        <taxon>Schistosomatidae</taxon>
        <taxon>Trichobilharzia</taxon>
    </lineage>
</organism>
<dbReference type="AlphaFoldDB" id="A0AA85IKF8"/>
<feature type="compositionally biased region" description="Polar residues" evidence="1">
    <location>
        <begin position="659"/>
        <end position="675"/>
    </location>
</feature>
<proteinExistence type="predicted"/>
<protein>
    <recommendedName>
        <fullName evidence="5">DNA-directed RNA polymerase III subunit RPC5</fullName>
    </recommendedName>
</protein>
<dbReference type="PANTHER" id="PTHR12069:SF0">
    <property type="entry name" value="DNA-DIRECTED RNA POLYMERASE III SUBUNIT RPC5"/>
    <property type="match status" value="1"/>
</dbReference>
<dbReference type="WBParaSite" id="TREG1_10080.2">
    <property type="protein sequence ID" value="TREG1_10080.2"/>
    <property type="gene ID" value="TREG1_10080"/>
</dbReference>
<evidence type="ECO:0000313" key="3">
    <source>
        <dbReference type="WBParaSite" id="TREG1_10080.1"/>
    </source>
</evidence>
<feature type="region of interest" description="Disordered" evidence="1">
    <location>
        <begin position="589"/>
        <end position="679"/>
    </location>
</feature>
<feature type="compositionally biased region" description="Polar residues" evidence="1">
    <location>
        <begin position="508"/>
        <end position="521"/>
    </location>
</feature>
<feature type="compositionally biased region" description="Polar residues" evidence="1">
    <location>
        <begin position="589"/>
        <end position="610"/>
    </location>
</feature>
<reference evidence="3 4" key="2">
    <citation type="submission" date="2023-11" db="UniProtKB">
        <authorList>
            <consortium name="WormBaseParasite"/>
        </authorList>
    </citation>
    <scope>IDENTIFICATION</scope>
</reference>
<dbReference type="Proteomes" id="UP000050795">
    <property type="component" value="Unassembled WGS sequence"/>
</dbReference>
<sequence>MPTFVVSSTLPVQSLSSQKRGRVFRIFRIMDIPLKCSNDEPGVLKEIDCYISPAMQRQILLLLYKNRESYQTLDSESIKEARIKPNLDLIELNIRDGRSCYVESTGEQTDTYLLRSNTVTFPRTLLGYFVNDECHFVPLNRDVLVLDTLKENSKVDRFNQSTDASTSDTVGPSAFVSARLRTADANALRGPMASRRKPADSDPDVIFLRQQTQAPWRPVRYKRYVPSEAFERRIPLLYPNDDMEHSRNHTIGPSQEDYVNSLLASVTPNVVDRSRLEPVKPPTLEELIQTIMVKVQLIRFNKLVMCVRERFKDPHSVTGASVLQHLPKIAILLRGWWVAKSEILYPPNSYSEHSGVPSALLIRARDYIMAVFHRGEHLTRKTISCMTKLPTVEATEMLKSLACKMSTPQKGCANHWEFHPADYDFIKKHPDIVQQQQAAWEIRIRQLCTQLKLEQLVSDGTRRKSNSGRRTSESGSDSEGGFQSLVSGVHVSSPGKHANKPKRIRQMSVCQTTDTERSVNSPQPPSRKRVRTQSLSSGYSSTPLSPPSKLPRVHTHVLSPEFCAPTCPPRIKSPSPNRRVCEIPAWSTPESCASDNLSPTKESNQQNQAVNFKPEPNSPRSSPPSTPTAEFGNAKVKLSPPSQNLSPEADDNPGCTELLNETNSINNNTDIPSTPSNSVNVNNIENGSDSEIPEALKNNSVNLVKNILNTQPIVALSELTKIYQQQLGNFDASSYSSLWKNNPPPPGSECERELLKTHLLEALKLVGARRLAVRWPTVPTALEEEPLFVTQVAGQECGAVNESIAQFRDTILDLYESLPSFKMKDLQDKCDVFPPKGMSEKAMRAFIKQYCIFRHGRYFLRCTISCD</sequence>
<keyword evidence="2" id="KW-1185">Reference proteome</keyword>
<name>A0AA85IKF8_TRIRE</name>
<dbReference type="GO" id="GO:0005666">
    <property type="term" value="C:RNA polymerase III complex"/>
    <property type="evidence" value="ECO:0007669"/>
    <property type="project" value="TreeGrafter"/>
</dbReference>
<evidence type="ECO:0000313" key="2">
    <source>
        <dbReference type="Proteomes" id="UP000050795"/>
    </source>
</evidence>